<evidence type="ECO:0000313" key="7">
    <source>
        <dbReference type="EMBL" id="TVM16258.1"/>
    </source>
</evidence>
<reference evidence="7 8" key="1">
    <citation type="submission" date="2018-06" db="EMBL/GenBank/DDBJ databases">
        <title>Complete genome of Desulfovibrio indonesiensis P37SLT.</title>
        <authorList>
            <person name="Crispim J.S."/>
            <person name="Vidigal P.M.P."/>
            <person name="Silva L.C.F."/>
            <person name="Laguardia C.N."/>
            <person name="Araujo L.C."/>
            <person name="Dias R.S."/>
            <person name="Sousa M.P."/>
            <person name="Paula S.O."/>
            <person name="Silva C."/>
        </authorList>
    </citation>
    <scope>NUCLEOTIDE SEQUENCE [LARGE SCALE GENOMIC DNA]</scope>
    <source>
        <strain evidence="7 8">P37SLT</strain>
    </source>
</reference>
<dbReference type="EMBL" id="QMIE01000012">
    <property type="protein sequence ID" value="TVM16258.1"/>
    <property type="molecule type" value="Genomic_DNA"/>
</dbReference>
<feature type="transmembrane region" description="Helical" evidence="6">
    <location>
        <begin position="95"/>
        <end position="116"/>
    </location>
</feature>
<keyword evidence="4 6" id="KW-1133">Transmembrane helix</keyword>
<dbReference type="OrthoDB" id="9791807at2"/>
<dbReference type="AlphaFoldDB" id="A0A7M3MDH0"/>
<feature type="transmembrane region" description="Helical" evidence="6">
    <location>
        <begin position="12"/>
        <end position="31"/>
    </location>
</feature>
<evidence type="ECO:0000256" key="4">
    <source>
        <dbReference type="ARBA" id="ARBA00022989"/>
    </source>
</evidence>
<accession>A0A7M3MDH0</accession>
<evidence type="ECO:0000256" key="5">
    <source>
        <dbReference type="ARBA" id="ARBA00023136"/>
    </source>
</evidence>
<dbReference type="RefSeq" id="WP_144303686.1">
    <property type="nucleotide sequence ID" value="NZ_QMIE01000012.1"/>
</dbReference>
<keyword evidence="3 6" id="KW-0812">Transmembrane</keyword>
<evidence type="ECO:0000313" key="8">
    <source>
        <dbReference type="Proteomes" id="UP000448292"/>
    </source>
</evidence>
<evidence type="ECO:0000256" key="2">
    <source>
        <dbReference type="ARBA" id="ARBA00005268"/>
    </source>
</evidence>
<comment type="caution">
    <text evidence="7">The sequence shown here is derived from an EMBL/GenBank/DDBJ whole genome shotgun (WGS) entry which is preliminary data.</text>
</comment>
<feature type="transmembrane region" description="Helical" evidence="6">
    <location>
        <begin position="128"/>
        <end position="148"/>
    </location>
</feature>
<evidence type="ECO:0000256" key="1">
    <source>
        <dbReference type="ARBA" id="ARBA00004141"/>
    </source>
</evidence>
<feature type="transmembrane region" description="Helical" evidence="6">
    <location>
        <begin position="191"/>
        <end position="213"/>
    </location>
</feature>
<dbReference type="Proteomes" id="UP000448292">
    <property type="component" value="Unassembled WGS sequence"/>
</dbReference>
<proteinExistence type="inferred from homology"/>
<feature type="transmembrane region" description="Helical" evidence="6">
    <location>
        <begin position="225"/>
        <end position="246"/>
    </location>
</feature>
<gene>
    <name evidence="7" type="ORF">DPQ33_13135</name>
</gene>
<dbReference type="InterPro" id="IPR005226">
    <property type="entry name" value="UPF0014_fam"/>
</dbReference>
<feature type="transmembrane region" description="Helical" evidence="6">
    <location>
        <begin position="65"/>
        <end position="83"/>
    </location>
</feature>
<name>A0A7M3MDH0_9BACT</name>
<evidence type="ECO:0000256" key="6">
    <source>
        <dbReference type="SAM" id="Phobius"/>
    </source>
</evidence>
<protein>
    <submittedName>
        <fullName evidence="7">Iron export ABC transporter permease subunit FetB</fullName>
    </submittedName>
</protein>
<sequence length="265" mass="28709">MVGEIIEIGPLQLVVGLLFILVAQGASLAWRLGLGRDLLVGTARTFAQLLLMGYVLRFIFELDLAWVTIGVFCIMSAAAAQVASGRVKERRIPFLLPLSVTMFLSFFLVSYVVTAVVVGAEPWWRPQYFIPLAGMVVGNSMTAVAIALDRLLSELSSRRNEVEMLLSLGASPDEASRDMVRQAMRAGMIPAINSMMAVGLVFIPGMMTGQIIAGADPANAVRYQIVVMLMITASCALGSLGVVLWVRRRCFGRFGELLLAHGRSS</sequence>
<organism evidence="7 8">
    <name type="scientific">Oceanidesulfovibrio indonesiensis</name>
    <dbReference type="NCBI Taxonomy" id="54767"/>
    <lineage>
        <taxon>Bacteria</taxon>
        <taxon>Pseudomonadati</taxon>
        <taxon>Thermodesulfobacteriota</taxon>
        <taxon>Desulfovibrionia</taxon>
        <taxon>Desulfovibrionales</taxon>
        <taxon>Desulfovibrionaceae</taxon>
        <taxon>Oceanidesulfovibrio</taxon>
    </lineage>
</organism>
<keyword evidence="8" id="KW-1185">Reference proteome</keyword>
<comment type="similarity">
    <text evidence="2">Belongs to the UPF0014 family.</text>
</comment>
<dbReference type="PANTHER" id="PTHR30028:SF0">
    <property type="entry name" value="PROTEIN ALUMINUM SENSITIVE 3"/>
    <property type="match status" value="1"/>
</dbReference>
<evidence type="ECO:0000256" key="3">
    <source>
        <dbReference type="ARBA" id="ARBA00022692"/>
    </source>
</evidence>
<dbReference type="Pfam" id="PF03649">
    <property type="entry name" value="UPF0014"/>
    <property type="match status" value="1"/>
</dbReference>
<comment type="subcellular location">
    <subcellularLocation>
        <location evidence="1">Membrane</location>
        <topology evidence="1">Multi-pass membrane protein</topology>
    </subcellularLocation>
</comment>
<dbReference type="GO" id="GO:0005886">
    <property type="term" value="C:plasma membrane"/>
    <property type="evidence" value="ECO:0007669"/>
    <property type="project" value="TreeGrafter"/>
</dbReference>
<keyword evidence="5 6" id="KW-0472">Membrane</keyword>
<dbReference type="PANTHER" id="PTHR30028">
    <property type="entry name" value="UPF0014 INNER MEMBRANE PROTEIN YBBM-RELATED"/>
    <property type="match status" value="1"/>
</dbReference>